<keyword evidence="1" id="KW-1133">Transmembrane helix</keyword>
<dbReference type="InterPro" id="IPR025329">
    <property type="entry name" value="DUF4235"/>
</dbReference>
<dbReference type="Proteomes" id="UP001589568">
    <property type="component" value="Unassembled WGS sequence"/>
</dbReference>
<proteinExistence type="predicted"/>
<keyword evidence="3" id="KW-1185">Reference proteome</keyword>
<keyword evidence="1" id="KW-0812">Transmembrane</keyword>
<protein>
    <submittedName>
        <fullName evidence="2">DUF4235 domain-containing protein</fullName>
    </submittedName>
</protein>
<evidence type="ECO:0000256" key="1">
    <source>
        <dbReference type="SAM" id="Phobius"/>
    </source>
</evidence>
<evidence type="ECO:0000313" key="2">
    <source>
        <dbReference type="EMBL" id="MFB9473597.1"/>
    </source>
</evidence>
<reference evidence="2 3" key="1">
    <citation type="submission" date="2024-09" db="EMBL/GenBank/DDBJ databases">
        <authorList>
            <person name="Sun Q."/>
            <person name="Mori K."/>
        </authorList>
    </citation>
    <scope>NUCLEOTIDE SEQUENCE [LARGE SCALE GENOMIC DNA]</scope>
    <source>
        <strain evidence="2 3">JCM 3324</strain>
    </source>
</reference>
<name>A0ABV5NTQ7_9ACTN</name>
<feature type="transmembrane region" description="Helical" evidence="1">
    <location>
        <begin position="45"/>
        <end position="68"/>
    </location>
</feature>
<keyword evidence="1" id="KW-0472">Membrane</keyword>
<gene>
    <name evidence="2" type="ORF">ACFFR3_29230</name>
</gene>
<dbReference type="EMBL" id="JBHMCF010000034">
    <property type="protein sequence ID" value="MFB9473597.1"/>
    <property type="molecule type" value="Genomic_DNA"/>
</dbReference>
<dbReference type="RefSeq" id="WP_364370180.1">
    <property type="nucleotide sequence ID" value="NZ_JBHMCF010000034.1"/>
</dbReference>
<organism evidence="2 3">
    <name type="scientific">Nonomuraea salmonea</name>
    <dbReference type="NCBI Taxonomy" id="46181"/>
    <lineage>
        <taxon>Bacteria</taxon>
        <taxon>Bacillati</taxon>
        <taxon>Actinomycetota</taxon>
        <taxon>Actinomycetes</taxon>
        <taxon>Streptosporangiales</taxon>
        <taxon>Streptosporangiaceae</taxon>
        <taxon>Nonomuraea</taxon>
    </lineage>
</organism>
<accession>A0ABV5NTQ7</accession>
<comment type="caution">
    <text evidence="2">The sequence shown here is derived from an EMBL/GenBank/DDBJ whole genome shotgun (WGS) entry which is preliminary data.</text>
</comment>
<dbReference type="Pfam" id="PF14019">
    <property type="entry name" value="DUF4235"/>
    <property type="match status" value="1"/>
</dbReference>
<evidence type="ECO:0000313" key="3">
    <source>
        <dbReference type="Proteomes" id="UP001589568"/>
    </source>
</evidence>
<sequence length="80" mass="8475">MQPVEKVTSLGMSLVSGAVAAALFRRAWAMVSGQDEAPDADDLSRGWTEVLVAAAVQGAVFGVVRAAVQRTGAKTFQRRR</sequence>